<keyword evidence="3" id="KW-1185">Reference proteome</keyword>
<evidence type="ECO:0000256" key="1">
    <source>
        <dbReference type="SAM" id="MobiDB-lite"/>
    </source>
</evidence>
<name>A0ABX8QS09_9ACTN</name>
<evidence type="ECO:0008006" key="4">
    <source>
        <dbReference type="Google" id="ProtNLM"/>
    </source>
</evidence>
<evidence type="ECO:0000313" key="3">
    <source>
        <dbReference type="Proteomes" id="UP001049518"/>
    </source>
</evidence>
<evidence type="ECO:0000313" key="2">
    <source>
        <dbReference type="EMBL" id="QXJ19613.1"/>
    </source>
</evidence>
<reference evidence="2" key="1">
    <citation type="submission" date="2020-07" db="EMBL/GenBank/DDBJ databases">
        <authorList>
            <person name="Tarantini F.S."/>
            <person name="Hong K.W."/>
            <person name="Chan K.G."/>
        </authorList>
    </citation>
    <scope>NUCLEOTIDE SEQUENCE</scope>
    <source>
        <strain evidence="2">32-07</strain>
    </source>
</reference>
<feature type="compositionally biased region" description="Pro residues" evidence="1">
    <location>
        <begin position="133"/>
        <end position="143"/>
    </location>
</feature>
<gene>
    <name evidence="2" type="ORF">AGRA3207_000175</name>
</gene>
<feature type="region of interest" description="Disordered" evidence="1">
    <location>
        <begin position="126"/>
        <end position="150"/>
    </location>
</feature>
<accession>A0ABX8QS09</accession>
<dbReference type="EMBL" id="CP059572">
    <property type="protein sequence ID" value="QXJ19613.1"/>
    <property type="molecule type" value="Genomic_DNA"/>
</dbReference>
<dbReference type="Proteomes" id="UP001049518">
    <property type="component" value="Chromosome"/>
</dbReference>
<sequence>MSVPAITATDVAERVGRAFDAAETRQVEAWIADALALASQLAGRKLDGAVLPAVVRAVVLRAVVRCVYNPAGLKTYNAGSVGYSAGDAAASGAGGPAFTPVDVTAIGRAYGRSLVQLRTPPAYPPGRAAWWPTKPPYPAPPRADPTGGAS</sequence>
<dbReference type="RefSeq" id="WP_231332628.1">
    <property type="nucleotide sequence ID" value="NZ_CP059572.1"/>
</dbReference>
<proteinExistence type="predicted"/>
<protein>
    <recommendedName>
        <fullName evidence="4">Head-to-tail adaptor</fullName>
    </recommendedName>
</protein>
<organism evidence="2 3">
    <name type="scientific">Actinomadura graeca</name>
    <dbReference type="NCBI Taxonomy" id="2750812"/>
    <lineage>
        <taxon>Bacteria</taxon>
        <taxon>Bacillati</taxon>
        <taxon>Actinomycetota</taxon>
        <taxon>Actinomycetes</taxon>
        <taxon>Streptosporangiales</taxon>
        <taxon>Thermomonosporaceae</taxon>
        <taxon>Actinomadura</taxon>
    </lineage>
</organism>